<evidence type="ECO:0000256" key="8">
    <source>
        <dbReference type="ARBA" id="ARBA00022946"/>
    </source>
</evidence>
<comment type="subcellular location">
    <subcellularLocation>
        <location evidence="1 10">Mitochondrion matrix</location>
    </subcellularLocation>
</comment>
<dbReference type="InterPro" id="IPR018955">
    <property type="entry name" value="BCDHK/PDK_N"/>
</dbReference>
<evidence type="ECO:0000256" key="4">
    <source>
        <dbReference type="ARBA" id="ARBA00022679"/>
    </source>
</evidence>
<dbReference type="PROSITE" id="PS50109">
    <property type="entry name" value="HIS_KIN"/>
    <property type="match status" value="1"/>
</dbReference>
<keyword evidence="6 10" id="KW-0418">Kinase</keyword>
<evidence type="ECO:0000256" key="10">
    <source>
        <dbReference type="RuleBase" id="RU366032"/>
    </source>
</evidence>
<dbReference type="InterPro" id="IPR036890">
    <property type="entry name" value="HATPase_C_sf"/>
</dbReference>
<dbReference type="Gene3D" id="1.20.140.20">
    <property type="entry name" value="Alpha-ketoacid/pyruvate dehydrogenase kinase, N-terminal domain"/>
    <property type="match status" value="1"/>
</dbReference>
<proteinExistence type="inferred from homology"/>
<dbReference type="GO" id="GO:0010906">
    <property type="term" value="P:regulation of glucose metabolic process"/>
    <property type="evidence" value="ECO:0007669"/>
    <property type="project" value="TreeGrafter"/>
</dbReference>
<dbReference type="Pfam" id="PF10436">
    <property type="entry name" value="BCDHK_Adom3"/>
    <property type="match status" value="1"/>
</dbReference>
<evidence type="ECO:0000313" key="12">
    <source>
        <dbReference type="Proteomes" id="UP000256601"/>
    </source>
</evidence>
<dbReference type="Pfam" id="PF02518">
    <property type="entry name" value="HATPase_c"/>
    <property type="match status" value="1"/>
</dbReference>
<dbReference type="Gene3D" id="3.30.565.10">
    <property type="entry name" value="Histidine kinase-like ATPase, C-terminal domain"/>
    <property type="match status" value="1"/>
</dbReference>
<dbReference type="Proteomes" id="UP000256601">
    <property type="component" value="Unassembled WGS sequence"/>
</dbReference>
<keyword evidence="9 10" id="KW-0496">Mitochondrion</keyword>
<evidence type="ECO:0000256" key="2">
    <source>
        <dbReference type="ARBA" id="ARBA00006155"/>
    </source>
</evidence>
<evidence type="ECO:0000256" key="6">
    <source>
        <dbReference type="ARBA" id="ARBA00022777"/>
    </source>
</evidence>
<dbReference type="SUPFAM" id="SSF69012">
    <property type="entry name" value="alpha-ketoacid dehydrogenase kinase, N-terminal domain"/>
    <property type="match status" value="1"/>
</dbReference>
<dbReference type="GO" id="GO:0004740">
    <property type="term" value="F:pyruvate dehydrogenase (acetyl-transferring) kinase activity"/>
    <property type="evidence" value="ECO:0007669"/>
    <property type="project" value="TreeGrafter"/>
</dbReference>
<dbReference type="PRINTS" id="PR00344">
    <property type="entry name" value="BCTRLSENSOR"/>
</dbReference>
<dbReference type="InterPro" id="IPR005467">
    <property type="entry name" value="His_kinase_dom"/>
</dbReference>
<evidence type="ECO:0000256" key="9">
    <source>
        <dbReference type="ARBA" id="ARBA00023128"/>
    </source>
</evidence>
<dbReference type="SMART" id="SM00387">
    <property type="entry name" value="HATPase_c"/>
    <property type="match status" value="1"/>
</dbReference>
<name>A0A371C003_YARLL</name>
<dbReference type="PANTHER" id="PTHR11947">
    <property type="entry name" value="PYRUVATE DEHYDROGENASE KINASE"/>
    <property type="match status" value="1"/>
</dbReference>
<dbReference type="VEuPathDB" id="FungiDB:YALI1_E23578g"/>
<reference evidence="11 12" key="1">
    <citation type="submission" date="2018-07" db="EMBL/GenBank/DDBJ databases">
        <title>Draft Genome Assemblies for Five Robust Yarrowia lipolytica Strains Exhibiting High Lipid Production and Pentose Sugar Utilization and Sugar Alcohol Secretion from Undetoxified Lignocellulosic Biomass Hydrolysates.</title>
        <authorList>
            <consortium name="DOE Joint Genome Institute"/>
            <person name="Walker C."/>
            <person name="Ryu S."/>
            <person name="Na H."/>
            <person name="Zane M."/>
            <person name="LaButti K."/>
            <person name="Lipzen A."/>
            <person name="Haridas S."/>
            <person name="Barry K."/>
            <person name="Grigoriev I.V."/>
            <person name="Quarterman J."/>
            <person name="Slininger P."/>
            <person name="Dien B."/>
            <person name="Trinh C.T."/>
        </authorList>
    </citation>
    <scope>NUCLEOTIDE SEQUENCE [LARGE SCALE GENOMIC DNA]</scope>
    <source>
        <strain evidence="11 12">YB392</strain>
    </source>
</reference>
<dbReference type="InterPro" id="IPR039028">
    <property type="entry name" value="BCKD/PDK"/>
</dbReference>
<dbReference type="EMBL" id="KZ859070">
    <property type="protein sequence ID" value="RDW23653.1"/>
    <property type="molecule type" value="Genomic_DNA"/>
</dbReference>
<evidence type="ECO:0000256" key="3">
    <source>
        <dbReference type="ARBA" id="ARBA00022553"/>
    </source>
</evidence>
<organism evidence="11 12">
    <name type="scientific">Yarrowia lipolytica</name>
    <name type="common">Candida lipolytica</name>
    <dbReference type="NCBI Taxonomy" id="4952"/>
    <lineage>
        <taxon>Eukaryota</taxon>
        <taxon>Fungi</taxon>
        <taxon>Dikarya</taxon>
        <taxon>Ascomycota</taxon>
        <taxon>Saccharomycotina</taxon>
        <taxon>Dipodascomycetes</taxon>
        <taxon>Dipodascales</taxon>
        <taxon>Dipodascales incertae sedis</taxon>
        <taxon>Yarrowia</taxon>
    </lineage>
</organism>
<dbReference type="EC" id="2.7.11.-" evidence="10"/>
<dbReference type="GO" id="GO:0005524">
    <property type="term" value="F:ATP binding"/>
    <property type="evidence" value="ECO:0007669"/>
    <property type="project" value="UniProtKB-UniRule"/>
</dbReference>
<keyword evidence="7 10" id="KW-0067">ATP-binding</keyword>
<dbReference type="PANTHER" id="PTHR11947:SF20">
    <property type="entry name" value="[3-METHYL-2-OXOBUTANOATE DEHYDROGENASE [LIPOAMIDE]] KINASE, MITOCHONDRIAL"/>
    <property type="match status" value="1"/>
</dbReference>
<dbReference type="InterPro" id="IPR003594">
    <property type="entry name" value="HATPase_dom"/>
</dbReference>
<keyword evidence="3" id="KW-0597">Phosphoprotein</keyword>
<evidence type="ECO:0000256" key="7">
    <source>
        <dbReference type="ARBA" id="ARBA00022840"/>
    </source>
</evidence>
<sequence length="425" mass="46970">MLQRTRGVANRAALITNFSRRAQNSASRDHKLTHRMFSTTTTASVSSVSSASSASSASSSAAPTADHILERNKRLQSETDAAIARLAALPQKTITLDELVKFPRDLETKERNEILIANAQDTLEQIKIGLAHRLNALRNLQYLVVLNPHIAQIYQLYYCSFLIISSFKPPQTVEENLHFVERLKDLVQTHSNTIPVLSRGFSECQNLMPLSQINTLLNSHLNARMGTRLLAEHHIALTNPIADNFIGAVQLDFSPGKMLHECSQFAGEICNLYFGVRPEVQIDVGEDVTLPFVPDHVQYIFQELLKNSFRAHAESSNGNDPIIATISKTEDGVMIRLRDIGGGIKPENENKIFEFSFTTFQDEGQGDGFATLNNFHGGSSIAGMGYGLPLSRAYAEFFGGNLKLQSYFGLGTDVYISLKAPKVSL</sequence>
<evidence type="ECO:0000256" key="1">
    <source>
        <dbReference type="ARBA" id="ARBA00004305"/>
    </source>
</evidence>
<dbReference type="AlphaFoldDB" id="A0A371C003"/>
<dbReference type="VEuPathDB" id="FungiDB:YALI0_E19679g"/>
<dbReference type="OMA" id="EHRDNIP"/>
<keyword evidence="4 10" id="KW-0808">Transferase</keyword>
<comment type="similarity">
    <text evidence="2 10">Belongs to the PDK/BCKDK protein kinase family.</text>
</comment>
<dbReference type="InterPro" id="IPR036784">
    <property type="entry name" value="AK/P_DHK_N_sf"/>
</dbReference>
<keyword evidence="8" id="KW-0809">Transit peptide</keyword>
<evidence type="ECO:0000313" key="11">
    <source>
        <dbReference type="EMBL" id="RDW23653.1"/>
    </source>
</evidence>
<accession>A0A371C003</accession>
<keyword evidence="5 10" id="KW-0547">Nucleotide-binding</keyword>
<protein>
    <recommendedName>
        <fullName evidence="10">Protein-serine/threonine kinase</fullName>
        <ecNumber evidence="10">2.7.11.-</ecNumber>
    </recommendedName>
</protein>
<dbReference type="GO" id="GO:0005759">
    <property type="term" value="C:mitochondrial matrix"/>
    <property type="evidence" value="ECO:0007669"/>
    <property type="project" value="UniProtKB-SubCell"/>
</dbReference>
<dbReference type="SUPFAM" id="SSF55874">
    <property type="entry name" value="ATPase domain of HSP90 chaperone/DNA topoisomerase II/histidine kinase"/>
    <property type="match status" value="1"/>
</dbReference>
<dbReference type="OrthoDB" id="3264224at2759"/>
<gene>
    <name evidence="11" type="ORF">B0I71DRAFT_135571</name>
</gene>
<dbReference type="InterPro" id="IPR004358">
    <property type="entry name" value="Sig_transdc_His_kin-like_C"/>
</dbReference>
<evidence type="ECO:0000256" key="5">
    <source>
        <dbReference type="ARBA" id="ARBA00022741"/>
    </source>
</evidence>